<dbReference type="PATRIC" id="fig|1441730.3.peg.2161"/>
<organism evidence="1 2">
    <name type="scientific">Rhodococcus pyridinivorans KG-16</name>
    <dbReference type="NCBI Taxonomy" id="1441730"/>
    <lineage>
        <taxon>Bacteria</taxon>
        <taxon>Bacillati</taxon>
        <taxon>Actinomycetota</taxon>
        <taxon>Actinomycetes</taxon>
        <taxon>Mycobacteriales</taxon>
        <taxon>Nocardiaceae</taxon>
        <taxon>Rhodococcus</taxon>
    </lineage>
</organism>
<dbReference type="AlphaFoldDB" id="A0A0V9ULW8"/>
<evidence type="ECO:0000313" key="1">
    <source>
        <dbReference type="EMBL" id="KSZ59001.1"/>
    </source>
</evidence>
<evidence type="ECO:0000313" key="2">
    <source>
        <dbReference type="Proteomes" id="UP000053060"/>
    </source>
</evidence>
<dbReference type="RefSeq" id="WP_060651776.1">
    <property type="nucleotide sequence ID" value="NZ_AZXY01000004.1"/>
</dbReference>
<reference evidence="1 2" key="2">
    <citation type="journal article" date="2016" name="Genome Announc.">
        <title>Draft Genome Sequence of a Versatile Hydrocarbon-Degrading Bacterium, Rhodococcus pyridinivorans Strain KG-16, Collected from Oil Fields in India.</title>
        <authorList>
            <person name="Aggarwal R.K."/>
            <person name="Dawar C."/>
            <person name="Phanindranath R."/>
            <person name="Mutnuri L."/>
            <person name="Dayal A.M."/>
        </authorList>
    </citation>
    <scope>NUCLEOTIDE SEQUENCE [LARGE SCALE GENOMIC DNA]</scope>
    <source>
        <strain evidence="1 2">KG-16</strain>
    </source>
</reference>
<gene>
    <name evidence="1" type="ORF">Z045_10380</name>
</gene>
<sequence>MSKEFVFTSTLDHSVERVHGALTSEDFWNSRLAASQTGVGQLEVGSGPGTFRAKVSDQIDTSALPAVVRGVVRGPLIIERNDEWGGLEDGTAQGTLAGSTSGLPITIAARSELRGTAAGGTEIEVRGEATVKVPVVGGQIEGLIVQLVENIVQNDRTDIDKWLTEN</sequence>
<name>A0A0V9ULW8_9NOCA</name>
<evidence type="ECO:0008006" key="3">
    <source>
        <dbReference type="Google" id="ProtNLM"/>
    </source>
</evidence>
<dbReference type="Pfam" id="PF10698">
    <property type="entry name" value="DUF2505"/>
    <property type="match status" value="1"/>
</dbReference>
<accession>A0A0V9ULW8</accession>
<comment type="caution">
    <text evidence="1">The sequence shown here is derived from an EMBL/GenBank/DDBJ whole genome shotgun (WGS) entry which is preliminary data.</text>
</comment>
<dbReference type="Proteomes" id="UP000053060">
    <property type="component" value="Unassembled WGS sequence"/>
</dbReference>
<reference evidence="2" key="1">
    <citation type="submission" date="2015-01" db="EMBL/GenBank/DDBJ databases">
        <title>Draft genome sequence of Rhodococcus pyridinivorans strain KG-16, a hydrocarbon-degrading bacterium.</title>
        <authorList>
            <person name="Aggarwal R.K."/>
            <person name="Dawar C."/>
        </authorList>
    </citation>
    <scope>NUCLEOTIDE SEQUENCE [LARGE SCALE GENOMIC DNA]</scope>
    <source>
        <strain evidence="2">KG-16</strain>
    </source>
</reference>
<proteinExistence type="predicted"/>
<dbReference type="InterPro" id="IPR019639">
    <property type="entry name" value="DUF2505"/>
</dbReference>
<dbReference type="EMBL" id="AZXY01000004">
    <property type="protein sequence ID" value="KSZ59001.1"/>
    <property type="molecule type" value="Genomic_DNA"/>
</dbReference>
<protein>
    <recommendedName>
        <fullName evidence="3">DUF2505 domain-containing protein</fullName>
    </recommendedName>
</protein>